<dbReference type="InterPro" id="IPR025662">
    <property type="entry name" value="Sigma_54_int_dom_ATP-bd_1"/>
</dbReference>
<dbReference type="PROSITE" id="PS00675">
    <property type="entry name" value="SIGMA54_INTERACT_1"/>
    <property type="match status" value="1"/>
</dbReference>
<dbReference type="CDD" id="cd00009">
    <property type="entry name" value="AAA"/>
    <property type="match status" value="1"/>
</dbReference>
<dbReference type="SUPFAM" id="SSF52540">
    <property type="entry name" value="P-loop containing nucleoside triphosphate hydrolases"/>
    <property type="match status" value="1"/>
</dbReference>
<dbReference type="EMBL" id="CP007141">
    <property type="protein sequence ID" value="AJC73138.1"/>
    <property type="molecule type" value="Genomic_DNA"/>
</dbReference>
<organism evidence="9 10">
    <name type="scientific">Pseudothermotoga hypogea DSM 11164 = NBRC 106472</name>
    <dbReference type="NCBI Taxonomy" id="1123384"/>
    <lineage>
        <taxon>Bacteria</taxon>
        <taxon>Thermotogati</taxon>
        <taxon>Thermotogota</taxon>
        <taxon>Thermotogae</taxon>
        <taxon>Thermotogales</taxon>
        <taxon>Thermotogaceae</taxon>
        <taxon>Pseudothermotoga</taxon>
    </lineage>
</organism>
<dbReference type="Pfam" id="PF02954">
    <property type="entry name" value="HTH_8"/>
    <property type="match status" value="1"/>
</dbReference>
<dbReference type="KEGG" id="phy:AJ81_01760"/>
<dbReference type="NCBIfam" id="TIGR00229">
    <property type="entry name" value="sensory_box"/>
    <property type="match status" value="2"/>
</dbReference>
<proteinExistence type="predicted"/>
<dbReference type="Gene3D" id="3.30.450.20">
    <property type="entry name" value="PAS domain"/>
    <property type="match status" value="2"/>
</dbReference>
<dbReference type="GO" id="GO:0006355">
    <property type="term" value="P:regulation of DNA-templated transcription"/>
    <property type="evidence" value="ECO:0007669"/>
    <property type="project" value="InterPro"/>
</dbReference>
<dbReference type="InterPro" id="IPR013767">
    <property type="entry name" value="PAS_fold"/>
</dbReference>
<dbReference type="PROSITE" id="PS00676">
    <property type="entry name" value="SIGMA54_INTERACT_2"/>
    <property type="match status" value="1"/>
</dbReference>
<dbReference type="SUPFAM" id="SSF55785">
    <property type="entry name" value="PYP-like sensor domain (PAS domain)"/>
    <property type="match status" value="2"/>
</dbReference>
<dbReference type="Gene3D" id="1.10.10.60">
    <property type="entry name" value="Homeodomain-like"/>
    <property type="match status" value="1"/>
</dbReference>
<protein>
    <submittedName>
        <fullName evidence="9">ATPase AAA</fullName>
    </submittedName>
</protein>
<sequence length="574" mass="64536">MTREELFETVLNSIVEGIIIVDRNARVLYMNKQASIILGIPASSVIGKHVVDAIPNTRLHIVVQTGKAEIDNVQDIGDVKIITSRIPIKDKNGEIIGAVAIFRDITSVQRMLDEVTNLREMEALLKAIIESTNDAISVADADGKIVMVNKAYTKITGYSAQEVIGKPATIDIAEGESMHIRVAQTKQPIYGARLLVGPTRKEVVVDVTPLFVKGEFRGSVGVIHDVSEIVRLSKELEEMRRIMRRMSAKYTFDDIVAESTKMKIIIEQAMKVAQTPATVLLRGESGTGKELLAHAIHNASERKDQPFVSVNCAAIPESVLESELFGYAPGAFTGAKREGKKGLFEEAHKGTIFLDEIGKMPLSVQPKLLRFLETKEITPVGGTKPIKIDVRIIAATNMDLEKMVQEGSFLPDLYFRLNVFPIHIPPLRERREDIPMLVQHIIKKLNQEYGRIVEGISPEALHRLMSYDWPGNVRELENIIGRAMITMEPDERFIRAHHLPPLKLSYQAQEVPGDVKDLRRALREYEKGLIMKALERNNWDVQNTAREIGMSVRTLYHRMKLLQIVRPMSKRRQS</sequence>
<dbReference type="SUPFAM" id="SSF46689">
    <property type="entry name" value="Homeodomain-like"/>
    <property type="match status" value="1"/>
</dbReference>
<keyword evidence="1" id="KW-0547">Nucleotide-binding</keyword>
<dbReference type="Gene3D" id="3.40.50.300">
    <property type="entry name" value="P-loop containing nucleotide triphosphate hydrolases"/>
    <property type="match status" value="1"/>
</dbReference>
<evidence type="ECO:0000259" key="8">
    <source>
        <dbReference type="PROSITE" id="PS50113"/>
    </source>
</evidence>
<dbReference type="InterPro" id="IPR009057">
    <property type="entry name" value="Homeodomain-like_sf"/>
</dbReference>
<dbReference type="PATRIC" id="fig|1123384.7.peg.349"/>
<evidence type="ECO:0000313" key="10">
    <source>
        <dbReference type="Proteomes" id="UP000077469"/>
    </source>
</evidence>
<dbReference type="PaxDb" id="1123384-AJ81_01760"/>
<dbReference type="SMART" id="SM00091">
    <property type="entry name" value="PAS"/>
    <property type="match status" value="2"/>
</dbReference>
<feature type="domain" description="PAS" evidence="7">
    <location>
        <begin position="3"/>
        <end position="51"/>
    </location>
</feature>
<dbReference type="InterPro" id="IPR027417">
    <property type="entry name" value="P-loop_NTPase"/>
</dbReference>
<feature type="domain" description="Sigma-54 factor interaction" evidence="6">
    <location>
        <begin position="255"/>
        <end position="485"/>
    </location>
</feature>
<dbReference type="InterPro" id="IPR025943">
    <property type="entry name" value="Sigma_54_int_dom_ATP-bd_2"/>
</dbReference>
<dbReference type="FunFam" id="3.40.50.300:FF:000006">
    <property type="entry name" value="DNA-binding transcriptional regulator NtrC"/>
    <property type="match status" value="1"/>
</dbReference>
<dbReference type="GO" id="GO:0005524">
    <property type="term" value="F:ATP binding"/>
    <property type="evidence" value="ECO:0007669"/>
    <property type="project" value="UniProtKB-KW"/>
</dbReference>
<dbReference type="PROSITE" id="PS00688">
    <property type="entry name" value="SIGMA54_INTERACT_3"/>
    <property type="match status" value="1"/>
</dbReference>
<dbReference type="PROSITE" id="PS50112">
    <property type="entry name" value="PAS"/>
    <property type="match status" value="2"/>
</dbReference>
<name>A0A0X1KPA3_9THEM</name>
<evidence type="ECO:0000256" key="2">
    <source>
        <dbReference type="ARBA" id="ARBA00022840"/>
    </source>
</evidence>
<dbReference type="InterPro" id="IPR025944">
    <property type="entry name" value="Sigma_54_int_dom_CS"/>
</dbReference>
<keyword evidence="5" id="KW-0804">Transcription</keyword>
<dbReference type="InterPro" id="IPR000700">
    <property type="entry name" value="PAS-assoc_C"/>
</dbReference>
<dbReference type="Pfam" id="PF25601">
    <property type="entry name" value="AAA_lid_14"/>
    <property type="match status" value="1"/>
</dbReference>
<dbReference type="AlphaFoldDB" id="A0A0X1KPA3"/>
<gene>
    <name evidence="9" type="ORF">AJ81_01760</name>
</gene>
<evidence type="ECO:0000256" key="4">
    <source>
        <dbReference type="ARBA" id="ARBA00023125"/>
    </source>
</evidence>
<dbReference type="Pfam" id="PF00158">
    <property type="entry name" value="Sigma54_activat"/>
    <property type="match status" value="1"/>
</dbReference>
<dbReference type="OrthoDB" id="9803970at2"/>
<dbReference type="PANTHER" id="PTHR32071:SF121">
    <property type="entry name" value="SIGMA L-DEPENDENT TRANSCRIPTIONAL REGULATOR YQIR-RELATED"/>
    <property type="match status" value="1"/>
</dbReference>
<keyword evidence="3" id="KW-0805">Transcription regulation</keyword>
<evidence type="ECO:0000256" key="3">
    <source>
        <dbReference type="ARBA" id="ARBA00023015"/>
    </source>
</evidence>
<dbReference type="InterPro" id="IPR003593">
    <property type="entry name" value="AAA+_ATPase"/>
</dbReference>
<feature type="domain" description="PAS" evidence="7">
    <location>
        <begin position="121"/>
        <end position="177"/>
    </location>
</feature>
<dbReference type="InterPro" id="IPR002078">
    <property type="entry name" value="Sigma_54_int"/>
</dbReference>
<reference evidence="9 10" key="1">
    <citation type="submission" date="2014-01" db="EMBL/GenBank/DDBJ databases">
        <title>Genome sequencing of Thermotog hypogea.</title>
        <authorList>
            <person name="Zhang X."/>
            <person name="Alvare G."/>
            <person name="Fristensky B."/>
            <person name="Chen L."/>
            <person name="Suen T."/>
            <person name="Chen Q."/>
            <person name="Ma K."/>
        </authorList>
    </citation>
    <scope>NUCLEOTIDE SEQUENCE [LARGE SCALE GENOMIC DNA]</scope>
    <source>
        <strain evidence="9 10">DSM 11164</strain>
    </source>
</reference>
<dbReference type="Proteomes" id="UP000077469">
    <property type="component" value="Chromosome"/>
</dbReference>
<evidence type="ECO:0000256" key="1">
    <source>
        <dbReference type="ARBA" id="ARBA00022741"/>
    </source>
</evidence>
<evidence type="ECO:0000313" key="9">
    <source>
        <dbReference type="EMBL" id="AJC73138.1"/>
    </source>
</evidence>
<evidence type="ECO:0000256" key="5">
    <source>
        <dbReference type="ARBA" id="ARBA00023163"/>
    </source>
</evidence>
<accession>A0A0X1KPA3</accession>
<evidence type="ECO:0000259" key="7">
    <source>
        <dbReference type="PROSITE" id="PS50112"/>
    </source>
</evidence>
<feature type="domain" description="PAC" evidence="8">
    <location>
        <begin position="64"/>
        <end position="117"/>
    </location>
</feature>
<dbReference type="STRING" id="1123384.AJ81_01760"/>
<dbReference type="CDD" id="cd00130">
    <property type="entry name" value="PAS"/>
    <property type="match status" value="2"/>
</dbReference>
<keyword evidence="4" id="KW-0238">DNA-binding</keyword>
<dbReference type="InterPro" id="IPR000014">
    <property type="entry name" value="PAS"/>
</dbReference>
<dbReference type="InterPro" id="IPR035965">
    <property type="entry name" value="PAS-like_dom_sf"/>
</dbReference>
<dbReference type="Pfam" id="PF00989">
    <property type="entry name" value="PAS"/>
    <property type="match status" value="2"/>
</dbReference>
<dbReference type="PROSITE" id="PS50113">
    <property type="entry name" value="PAC"/>
    <property type="match status" value="1"/>
</dbReference>
<dbReference type="PROSITE" id="PS50045">
    <property type="entry name" value="SIGMA54_INTERACT_4"/>
    <property type="match status" value="1"/>
</dbReference>
<keyword evidence="2" id="KW-0067">ATP-binding</keyword>
<evidence type="ECO:0000259" key="6">
    <source>
        <dbReference type="PROSITE" id="PS50045"/>
    </source>
</evidence>
<dbReference type="InterPro" id="IPR002197">
    <property type="entry name" value="HTH_Fis"/>
</dbReference>
<dbReference type="SMART" id="SM00382">
    <property type="entry name" value="AAA"/>
    <property type="match status" value="1"/>
</dbReference>
<dbReference type="PANTHER" id="PTHR32071">
    <property type="entry name" value="TRANSCRIPTIONAL REGULATORY PROTEIN"/>
    <property type="match status" value="1"/>
</dbReference>
<dbReference type="RefSeq" id="WP_051368821.1">
    <property type="nucleotide sequence ID" value="NC_022795.1"/>
</dbReference>
<keyword evidence="10" id="KW-1185">Reference proteome</keyword>
<dbReference type="InterPro" id="IPR058031">
    <property type="entry name" value="AAA_lid_NorR"/>
</dbReference>
<dbReference type="GO" id="GO:0043565">
    <property type="term" value="F:sequence-specific DNA binding"/>
    <property type="evidence" value="ECO:0007669"/>
    <property type="project" value="InterPro"/>
</dbReference>
<dbReference type="Gene3D" id="1.10.8.60">
    <property type="match status" value="1"/>
</dbReference>